<proteinExistence type="inferred from homology"/>
<dbReference type="GO" id="GO:0003677">
    <property type="term" value="F:DNA binding"/>
    <property type="evidence" value="ECO:0007669"/>
    <property type="project" value="UniProtKB-KW"/>
</dbReference>
<evidence type="ECO:0000256" key="2">
    <source>
        <dbReference type="ARBA" id="ARBA00023125"/>
    </source>
</evidence>
<evidence type="ECO:0000256" key="1">
    <source>
        <dbReference type="ARBA" id="ARBA00008857"/>
    </source>
</evidence>
<evidence type="ECO:0000259" key="4">
    <source>
        <dbReference type="PROSITE" id="PS51898"/>
    </source>
</evidence>
<dbReference type="EMBL" id="QPIZ01000012">
    <property type="protein sequence ID" value="RCW33873.1"/>
    <property type="molecule type" value="Genomic_DNA"/>
</dbReference>
<dbReference type="Gene3D" id="1.10.150.130">
    <property type="match status" value="1"/>
</dbReference>
<dbReference type="GO" id="GO:0015074">
    <property type="term" value="P:DNA integration"/>
    <property type="evidence" value="ECO:0007669"/>
    <property type="project" value="InterPro"/>
</dbReference>
<feature type="domain" description="Tyr recombinase" evidence="4">
    <location>
        <begin position="221"/>
        <end position="398"/>
    </location>
</feature>
<dbReference type="GO" id="GO:0006310">
    <property type="term" value="P:DNA recombination"/>
    <property type="evidence" value="ECO:0007669"/>
    <property type="project" value="UniProtKB-KW"/>
</dbReference>
<dbReference type="PANTHER" id="PTHR30349">
    <property type="entry name" value="PHAGE INTEGRASE-RELATED"/>
    <property type="match status" value="1"/>
</dbReference>
<dbReference type="InterPro" id="IPR035386">
    <property type="entry name" value="Arm-DNA-bind_5"/>
</dbReference>
<evidence type="ECO:0000313" key="5">
    <source>
        <dbReference type="EMBL" id="RCW33873.1"/>
    </source>
</evidence>
<dbReference type="PANTHER" id="PTHR30349:SF64">
    <property type="entry name" value="PROPHAGE INTEGRASE INTD-RELATED"/>
    <property type="match status" value="1"/>
</dbReference>
<accession>A0A368UZ61</accession>
<dbReference type="CDD" id="cd01185">
    <property type="entry name" value="INTN1_C_like"/>
    <property type="match status" value="1"/>
</dbReference>
<dbReference type="Proteomes" id="UP000252733">
    <property type="component" value="Unassembled WGS sequence"/>
</dbReference>
<dbReference type="InterPro" id="IPR011010">
    <property type="entry name" value="DNA_brk_join_enz"/>
</dbReference>
<dbReference type="AlphaFoldDB" id="A0A368UZ61"/>
<name>A0A368UZ61_9BACT</name>
<comment type="similarity">
    <text evidence="1">Belongs to the 'phage' integrase family.</text>
</comment>
<keyword evidence="3" id="KW-0233">DNA recombination</keyword>
<dbReference type="Pfam" id="PF00589">
    <property type="entry name" value="Phage_integrase"/>
    <property type="match status" value="1"/>
</dbReference>
<comment type="caution">
    <text evidence="5">The sequence shown here is derived from an EMBL/GenBank/DDBJ whole genome shotgun (WGS) entry which is preliminary data.</text>
</comment>
<dbReference type="InterPro" id="IPR025269">
    <property type="entry name" value="SAM-like_dom"/>
</dbReference>
<dbReference type="InterPro" id="IPR050090">
    <property type="entry name" value="Tyrosine_recombinase_XerCD"/>
</dbReference>
<dbReference type="RefSeq" id="WP_114437095.1">
    <property type="nucleotide sequence ID" value="NZ_QPIZ01000012.1"/>
</dbReference>
<dbReference type="Pfam" id="PF13102">
    <property type="entry name" value="Phage_int_SAM_5"/>
    <property type="match status" value="1"/>
</dbReference>
<dbReference type="PROSITE" id="PS51898">
    <property type="entry name" value="TYR_RECOMBINASE"/>
    <property type="match status" value="1"/>
</dbReference>
<keyword evidence="6" id="KW-1185">Reference proteome</keyword>
<dbReference type="InterPro" id="IPR002104">
    <property type="entry name" value="Integrase_catalytic"/>
</dbReference>
<dbReference type="SUPFAM" id="SSF56349">
    <property type="entry name" value="DNA breaking-rejoining enzymes"/>
    <property type="match status" value="1"/>
</dbReference>
<dbReference type="InterPro" id="IPR010998">
    <property type="entry name" value="Integrase_recombinase_N"/>
</dbReference>
<sequence length="404" mass="47558">MRGLEHVKILFFIKRTKLLKNGEAAIFVRITINQERTEFAAKKTIRPKHWSDIQQKVRKNAPEAEAINASLDHFKKRIASIMEYLAYEEIEVTPRLLQEKLLGKKEQKRTILSVFREHNENARKLMGIDFAKGTVERYETSYKHTKDFIRWRYKREDLALDELNQQFVKDYELYFKTVRHCAHNSTTKYLKNFKKIVRIALANGWLKKDPFASIKFKLNQVDAVYLTDTELEAIRQKELRIERVDQVRDIFLFCCYTGLAFSDVKTLKPEHLTTDKDGFLWIYKKRQKTQQMSTIFVIDAARRLLEKYQDKPELQDKGILLPVLSNQKMNSYLKEIADLCGIEKPISTHTARHTFATTVALENDMPLEVVSKTLGHSNIKMTQRYARTTENLIKKNMQKLAGRY</sequence>
<dbReference type="Gene3D" id="1.10.443.10">
    <property type="entry name" value="Intergrase catalytic core"/>
    <property type="match status" value="1"/>
</dbReference>
<dbReference type="Pfam" id="PF17293">
    <property type="entry name" value="Arm-DNA-bind_5"/>
    <property type="match status" value="1"/>
</dbReference>
<reference evidence="5 6" key="1">
    <citation type="submission" date="2018-07" db="EMBL/GenBank/DDBJ databases">
        <title>Freshwater and sediment microbial communities from various areas in North America, analyzing microbe dynamics in response to fracking.</title>
        <authorList>
            <person name="Lamendella R."/>
        </authorList>
    </citation>
    <scope>NUCLEOTIDE SEQUENCE [LARGE SCALE GENOMIC DNA]</scope>
    <source>
        <strain evidence="5 6">160A</strain>
    </source>
</reference>
<keyword evidence="2" id="KW-0238">DNA-binding</keyword>
<organism evidence="5 6">
    <name type="scientific">Marinilabilia salmonicolor</name>
    <dbReference type="NCBI Taxonomy" id="989"/>
    <lineage>
        <taxon>Bacteria</taxon>
        <taxon>Pseudomonadati</taxon>
        <taxon>Bacteroidota</taxon>
        <taxon>Bacteroidia</taxon>
        <taxon>Marinilabiliales</taxon>
        <taxon>Marinilabiliaceae</taxon>
        <taxon>Marinilabilia</taxon>
    </lineage>
</organism>
<dbReference type="InterPro" id="IPR013762">
    <property type="entry name" value="Integrase-like_cat_sf"/>
</dbReference>
<protein>
    <submittedName>
        <fullName evidence="5">Site-specific recombinase XerD</fullName>
    </submittedName>
</protein>
<evidence type="ECO:0000313" key="6">
    <source>
        <dbReference type="Proteomes" id="UP000252733"/>
    </source>
</evidence>
<evidence type="ECO:0000256" key="3">
    <source>
        <dbReference type="ARBA" id="ARBA00023172"/>
    </source>
</evidence>
<gene>
    <name evidence="5" type="ORF">DFO77_11235</name>
</gene>